<dbReference type="EMBL" id="LAZR01002612">
    <property type="protein sequence ID" value="KKN27806.1"/>
    <property type="molecule type" value="Genomic_DNA"/>
</dbReference>
<proteinExistence type="predicted"/>
<accession>A0A0F9RS63</accession>
<reference evidence="1" key="1">
    <citation type="journal article" date="2015" name="Nature">
        <title>Complex archaea that bridge the gap between prokaryotes and eukaryotes.</title>
        <authorList>
            <person name="Spang A."/>
            <person name="Saw J.H."/>
            <person name="Jorgensen S.L."/>
            <person name="Zaremba-Niedzwiedzka K."/>
            <person name="Martijn J."/>
            <person name="Lind A.E."/>
            <person name="van Eijk R."/>
            <person name="Schleper C."/>
            <person name="Guy L."/>
            <person name="Ettema T.J."/>
        </authorList>
    </citation>
    <scope>NUCLEOTIDE SEQUENCE</scope>
</reference>
<comment type="caution">
    <text evidence="1">The sequence shown here is derived from an EMBL/GenBank/DDBJ whole genome shotgun (WGS) entry which is preliminary data.</text>
</comment>
<organism evidence="1">
    <name type="scientific">marine sediment metagenome</name>
    <dbReference type="NCBI Taxonomy" id="412755"/>
    <lineage>
        <taxon>unclassified sequences</taxon>
        <taxon>metagenomes</taxon>
        <taxon>ecological metagenomes</taxon>
    </lineage>
</organism>
<sequence length="197" mass="22091">MISKEPGVVMSQIEGRNRVEFEPLGATKPPLSKIHAHDCDRCDHLGSLEVGERHHDFYRCGGHAVLVSSLGHDYIARYGSKGHECISFPNKVLRHMGADPGSVENILKSLCTFYNCEVKSVKHGFAILPMESCSSGVPNEIVMLLNPLLEERRVIYIQDAAKKVKDSFPYEPIDTVLLHKIRESISALVDQQINERR</sequence>
<gene>
    <name evidence="1" type="ORF">LCGC14_0860690</name>
</gene>
<dbReference type="AlphaFoldDB" id="A0A0F9RS63"/>
<protein>
    <submittedName>
        <fullName evidence="1">Uncharacterized protein</fullName>
    </submittedName>
</protein>
<name>A0A0F9RS63_9ZZZZ</name>
<evidence type="ECO:0000313" key="1">
    <source>
        <dbReference type="EMBL" id="KKN27806.1"/>
    </source>
</evidence>